<name>A0A0V0QEU6_PSEPJ</name>
<dbReference type="GO" id="GO:0004300">
    <property type="term" value="F:enoyl-CoA hydratase activity"/>
    <property type="evidence" value="ECO:0007669"/>
    <property type="project" value="TreeGrafter"/>
</dbReference>
<evidence type="ECO:0000313" key="4">
    <source>
        <dbReference type="Proteomes" id="UP000054937"/>
    </source>
</evidence>
<dbReference type="InterPro" id="IPR054357">
    <property type="entry name" value="MFE-2_N"/>
</dbReference>
<dbReference type="Pfam" id="PF01575">
    <property type="entry name" value="MaoC_dehydratas"/>
    <property type="match status" value="1"/>
</dbReference>
<dbReference type="InterPro" id="IPR002539">
    <property type="entry name" value="MaoC-like_dom"/>
</dbReference>
<dbReference type="GO" id="GO:0044594">
    <property type="term" value="F:17-beta-hydroxysteroid dehydrogenase (NAD+) activity"/>
    <property type="evidence" value="ECO:0007669"/>
    <property type="project" value="TreeGrafter"/>
</dbReference>
<dbReference type="GO" id="GO:0006635">
    <property type="term" value="P:fatty acid beta-oxidation"/>
    <property type="evidence" value="ECO:0007669"/>
    <property type="project" value="TreeGrafter"/>
</dbReference>
<dbReference type="InterPro" id="IPR029069">
    <property type="entry name" value="HotDog_dom_sf"/>
</dbReference>
<proteinExistence type="predicted"/>
<feature type="domain" description="Peroxisomal multifunctional enzyme type 2-like N-terminal" evidence="2">
    <location>
        <begin position="319"/>
        <end position="452"/>
    </location>
</feature>
<dbReference type="GO" id="GO:0003857">
    <property type="term" value="F:(3S)-3-hydroxyacyl-CoA dehydrogenase (NAD+) activity"/>
    <property type="evidence" value="ECO:0007669"/>
    <property type="project" value="TreeGrafter"/>
</dbReference>
<dbReference type="Pfam" id="PF22622">
    <property type="entry name" value="MFE-2_hydrat-2_N"/>
    <property type="match status" value="2"/>
</dbReference>
<sequence length="596" mass="69320">MQKTQKFEQIQQKGIFNKEDFDYYTLLSTQIPPSIDKLTSENCILFALGIGYSKDPIAEKEDLKYTYELHDNFSIFPMHGFNLLKDKNPFEYLLYAKGKPIPHPMCLVHGEERCEIYKQFQTEQKYYTETKIIDAEDKISGLLMTHCSSTFEYNNGKKGDLVFKSINSWFLRGLGGSQFKGTGQRIKMPQIPKKNPIFEITIQIDKNQHALYRLAGDKNPLHIDNREAQKLQQQIQFKNLNYCANFINQQGWFQYANIAWNVFLQYRNQKCFKAFLQWRPQFIKGVNMSSIGKKQKYKPEDFDLEKAFNYKFEPHESSFSVDDAILYAISIGLSRDPVYNKEDLKYTYENDSDYSVFPIGGLLLFKGWDIQKALMQNPGIPPIHPMAILHGEQRCEFYLPFKPNQKYLTYLKITDFVDKGSGLLYQYELQTYEKSNEKKLAGKFISTLFVRGHGGSQYKGKGNAKQIPPIPKREHDMLVEEKIAKNQAILYRLTGDKNPLHIDFQQAAAGGFNQPILHGMNFYALGAKNIVKRFLHNQEDKLKVYQCRFVGYVFPGETIIFKYWKEGNQIFLQGEVLERKSVCLQGYAEVQNPPQL</sequence>
<evidence type="ECO:0008006" key="5">
    <source>
        <dbReference type="Google" id="ProtNLM"/>
    </source>
</evidence>
<protein>
    <recommendedName>
        <fullName evidence="5">MaoC-like domain-containing protein</fullName>
    </recommendedName>
</protein>
<dbReference type="PANTHER" id="PTHR13078:SF56">
    <property type="entry name" value="PEROXISOMAL MULTIFUNCTIONAL ENZYME TYPE 2"/>
    <property type="match status" value="1"/>
</dbReference>
<evidence type="ECO:0000259" key="2">
    <source>
        <dbReference type="Pfam" id="PF22622"/>
    </source>
</evidence>
<accession>A0A0V0QEU6</accession>
<comment type="caution">
    <text evidence="3">The sequence shown here is derived from an EMBL/GenBank/DDBJ whole genome shotgun (WGS) entry which is preliminary data.</text>
</comment>
<feature type="domain" description="Peroxisomal multifunctional enzyme type 2-like N-terminal" evidence="2">
    <location>
        <begin position="38"/>
        <end position="173"/>
    </location>
</feature>
<organism evidence="3 4">
    <name type="scientific">Pseudocohnilembus persalinus</name>
    <name type="common">Ciliate</name>
    <dbReference type="NCBI Taxonomy" id="266149"/>
    <lineage>
        <taxon>Eukaryota</taxon>
        <taxon>Sar</taxon>
        <taxon>Alveolata</taxon>
        <taxon>Ciliophora</taxon>
        <taxon>Intramacronucleata</taxon>
        <taxon>Oligohymenophorea</taxon>
        <taxon>Scuticociliatia</taxon>
        <taxon>Philasterida</taxon>
        <taxon>Pseudocohnilembidae</taxon>
        <taxon>Pseudocohnilembus</taxon>
    </lineage>
</organism>
<dbReference type="Gene3D" id="3.10.129.10">
    <property type="entry name" value="Hotdog Thioesterase"/>
    <property type="match status" value="3"/>
</dbReference>
<gene>
    <name evidence="3" type="ORF">PPERSA_02994</name>
</gene>
<dbReference type="InParanoid" id="A0A0V0QEU6"/>
<dbReference type="Proteomes" id="UP000054937">
    <property type="component" value="Unassembled WGS sequence"/>
</dbReference>
<feature type="domain" description="MaoC-like" evidence="1">
    <location>
        <begin position="471"/>
        <end position="574"/>
    </location>
</feature>
<dbReference type="PANTHER" id="PTHR13078">
    <property type="entry name" value="PEROXISOMAL MULTIFUNCTIONAL ENZYME TYPE 2-RELATED"/>
    <property type="match status" value="1"/>
</dbReference>
<keyword evidence="4" id="KW-1185">Reference proteome</keyword>
<dbReference type="OrthoDB" id="60204at2759"/>
<dbReference type="SUPFAM" id="SSF54637">
    <property type="entry name" value="Thioesterase/thiol ester dehydrase-isomerase"/>
    <property type="match status" value="3"/>
</dbReference>
<dbReference type="AlphaFoldDB" id="A0A0V0QEU6"/>
<dbReference type="EMBL" id="LDAU01000182">
    <property type="protein sequence ID" value="KRX00734.1"/>
    <property type="molecule type" value="Genomic_DNA"/>
</dbReference>
<dbReference type="GO" id="GO:0005777">
    <property type="term" value="C:peroxisome"/>
    <property type="evidence" value="ECO:0007669"/>
    <property type="project" value="TreeGrafter"/>
</dbReference>
<reference evidence="3 4" key="1">
    <citation type="journal article" date="2015" name="Sci. Rep.">
        <title>Genome of the facultative scuticociliatosis pathogen Pseudocohnilembus persalinus provides insight into its virulence through horizontal gene transfer.</title>
        <authorList>
            <person name="Xiong J."/>
            <person name="Wang G."/>
            <person name="Cheng J."/>
            <person name="Tian M."/>
            <person name="Pan X."/>
            <person name="Warren A."/>
            <person name="Jiang C."/>
            <person name="Yuan D."/>
            <person name="Miao W."/>
        </authorList>
    </citation>
    <scope>NUCLEOTIDE SEQUENCE [LARGE SCALE GENOMIC DNA]</scope>
    <source>
        <strain evidence="3">36N120E</strain>
    </source>
</reference>
<evidence type="ECO:0000259" key="1">
    <source>
        <dbReference type="Pfam" id="PF01575"/>
    </source>
</evidence>
<evidence type="ECO:0000313" key="3">
    <source>
        <dbReference type="EMBL" id="KRX00734.1"/>
    </source>
</evidence>